<dbReference type="NCBIfam" id="TIGR00684">
    <property type="entry name" value="narJ"/>
    <property type="match status" value="1"/>
</dbReference>
<dbReference type="RefSeq" id="WP_125714413.1">
    <property type="nucleotide sequence ID" value="NZ_JBHTOP010000022.1"/>
</dbReference>
<protein>
    <submittedName>
        <fullName evidence="2">Nitrate reductase molybdenum cofactor assembly chaperone</fullName>
    </submittedName>
</protein>
<dbReference type="InterPro" id="IPR036411">
    <property type="entry name" value="TorD-like_sf"/>
</dbReference>
<evidence type="ECO:0000313" key="2">
    <source>
        <dbReference type="EMBL" id="MFD1671878.1"/>
    </source>
</evidence>
<accession>A0ABW4J7F3</accession>
<dbReference type="EMBL" id="JBHTOP010000022">
    <property type="protein sequence ID" value="MFD1671878.1"/>
    <property type="molecule type" value="Genomic_DNA"/>
</dbReference>
<sequence length="197" mass="23329">MIDLKQLDQSRRNFYYLSHLIDYPQPELQSAGFLENFEKEYDENSPYKAQVAAIITEFQAQSFESLTQTYSNYFEMNKRFTLYMTFYRFEDSRERGEILAKLKMLYEMFGVAASDQELTDYLPLMLEFLAYGDWQDETQDRVKDLTLLFSVVEDGTYKLLENGAIYQDQAYFKLLKIIRAELGKCVTKQQISQAEVR</sequence>
<dbReference type="Proteomes" id="UP001597267">
    <property type="component" value="Unassembled WGS sequence"/>
</dbReference>
<name>A0ABW4J7F3_9LACO</name>
<dbReference type="Pfam" id="PF02613">
    <property type="entry name" value="Nitrate_red_del"/>
    <property type="match status" value="1"/>
</dbReference>
<organism evidence="2 3">
    <name type="scientific">Agrilactobacillus yilanensis</name>
    <dbReference type="NCBI Taxonomy" id="2485997"/>
    <lineage>
        <taxon>Bacteria</taxon>
        <taxon>Bacillati</taxon>
        <taxon>Bacillota</taxon>
        <taxon>Bacilli</taxon>
        <taxon>Lactobacillales</taxon>
        <taxon>Lactobacillaceae</taxon>
        <taxon>Agrilactobacillus</taxon>
    </lineage>
</organism>
<comment type="caution">
    <text evidence="2">The sequence shown here is derived from an EMBL/GenBank/DDBJ whole genome shotgun (WGS) entry which is preliminary data.</text>
</comment>
<dbReference type="InterPro" id="IPR020945">
    <property type="entry name" value="DMSO/NO3_reduct_chaperone"/>
</dbReference>
<dbReference type="PANTHER" id="PTHR43680">
    <property type="entry name" value="NITRATE REDUCTASE MOLYBDENUM COFACTOR ASSEMBLY CHAPERONE"/>
    <property type="match status" value="1"/>
</dbReference>
<dbReference type="InterPro" id="IPR003765">
    <property type="entry name" value="NO3_reductase_chaperone_NarJ"/>
</dbReference>
<keyword evidence="1" id="KW-0534">Nitrate assimilation</keyword>
<dbReference type="SUPFAM" id="SSF89155">
    <property type="entry name" value="TorD-like"/>
    <property type="match status" value="1"/>
</dbReference>
<keyword evidence="3" id="KW-1185">Reference proteome</keyword>
<gene>
    <name evidence="2" type="primary">narJ</name>
    <name evidence="2" type="ORF">ACFQ5M_07220</name>
</gene>
<dbReference type="PANTHER" id="PTHR43680:SF2">
    <property type="entry name" value="NITRATE REDUCTASE MOLYBDENUM COFACTOR ASSEMBLY CHAPERONE NARJ"/>
    <property type="match status" value="1"/>
</dbReference>
<proteinExistence type="predicted"/>
<dbReference type="Gene3D" id="1.10.3480.10">
    <property type="entry name" value="TorD-like"/>
    <property type="match status" value="1"/>
</dbReference>
<reference evidence="3" key="1">
    <citation type="journal article" date="2019" name="Int. J. Syst. Evol. Microbiol.">
        <title>The Global Catalogue of Microorganisms (GCM) 10K type strain sequencing project: providing services to taxonomists for standard genome sequencing and annotation.</title>
        <authorList>
            <consortium name="The Broad Institute Genomics Platform"/>
            <consortium name="The Broad Institute Genome Sequencing Center for Infectious Disease"/>
            <person name="Wu L."/>
            <person name="Ma J."/>
        </authorList>
    </citation>
    <scope>NUCLEOTIDE SEQUENCE [LARGE SCALE GENOMIC DNA]</scope>
    <source>
        <strain evidence="3">CCM 8896</strain>
    </source>
</reference>
<evidence type="ECO:0000256" key="1">
    <source>
        <dbReference type="ARBA" id="ARBA00023063"/>
    </source>
</evidence>
<evidence type="ECO:0000313" key="3">
    <source>
        <dbReference type="Proteomes" id="UP001597267"/>
    </source>
</evidence>